<name>A0A239EQK9_9ACTN</name>
<sequence length="72" mass="7614">MGDDRGSWTGPGGLRVTAVPLTGAHRVLAEYAGVRGDSAFLVTRDGALVGRGYYPSVDELAEVVDLAELRPR</sequence>
<proteinExistence type="predicted"/>
<evidence type="ECO:0000313" key="1">
    <source>
        <dbReference type="EMBL" id="SNS46202.1"/>
    </source>
</evidence>
<reference evidence="1 2" key="1">
    <citation type="submission" date="2017-06" db="EMBL/GenBank/DDBJ databases">
        <authorList>
            <person name="Kim H.J."/>
            <person name="Triplett B.A."/>
        </authorList>
    </citation>
    <scope>NUCLEOTIDE SEQUENCE [LARGE SCALE GENOMIC DNA]</scope>
    <source>
        <strain evidence="1 2">DSM 44715</strain>
    </source>
</reference>
<keyword evidence="2" id="KW-1185">Reference proteome</keyword>
<gene>
    <name evidence="1" type="ORF">SAMN05443665_1004150</name>
</gene>
<evidence type="ECO:0000313" key="2">
    <source>
        <dbReference type="Proteomes" id="UP000198318"/>
    </source>
</evidence>
<organism evidence="1 2">
    <name type="scientific">Actinomadura meyerae</name>
    <dbReference type="NCBI Taxonomy" id="240840"/>
    <lineage>
        <taxon>Bacteria</taxon>
        <taxon>Bacillati</taxon>
        <taxon>Actinomycetota</taxon>
        <taxon>Actinomycetes</taxon>
        <taxon>Streptosporangiales</taxon>
        <taxon>Thermomonosporaceae</taxon>
        <taxon>Actinomadura</taxon>
    </lineage>
</organism>
<dbReference type="RefSeq" id="WP_089325043.1">
    <property type="nucleotide sequence ID" value="NZ_FZOR01000004.1"/>
</dbReference>
<dbReference type="AlphaFoldDB" id="A0A239EQK9"/>
<protein>
    <submittedName>
        <fullName evidence="1">Uncharacterized protein</fullName>
    </submittedName>
</protein>
<dbReference type="EMBL" id="FZOR01000004">
    <property type="protein sequence ID" value="SNS46202.1"/>
    <property type="molecule type" value="Genomic_DNA"/>
</dbReference>
<accession>A0A239EQK9</accession>
<dbReference type="Proteomes" id="UP000198318">
    <property type="component" value="Unassembled WGS sequence"/>
</dbReference>
<dbReference type="OrthoDB" id="3482381at2"/>